<dbReference type="EMBL" id="JAIWYP010000027">
    <property type="protein sequence ID" value="KAH3691994.1"/>
    <property type="molecule type" value="Genomic_DNA"/>
</dbReference>
<reference evidence="1" key="2">
    <citation type="submission" date="2020-11" db="EMBL/GenBank/DDBJ databases">
        <authorList>
            <person name="McCartney M.A."/>
            <person name="Auch B."/>
            <person name="Kono T."/>
            <person name="Mallez S."/>
            <person name="Becker A."/>
            <person name="Gohl D.M."/>
            <person name="Silverstein K.A.T."/>
            <person name="Koren S."/>
            <person name="Bechman K.B."/>
            <person name="Herman A."/>
            <person name="Abrahante J.E."/>
            <person name="Garbe J."/>
        </authorList>
    </citation>
    <scope>NUCLEOTIDE SEQUENCE</scope>
    <source>
        <strain evidence="1">Duluth1</strain>
        <tissue evidence="1">Whole animal</tissue>
    </source>
</reference>
<accession>A0A9D3Y2P6</accession>
<keyword evidence="2" id="KW-1185">Reference proteome</keyword>
<evidence type="ECO:0000313" key="1">
    <source>
        <dbReference type="EMBL" id="KAH3691994.1"/>
    </source>
</evidence>
<evidence type="ECO:0000313" key="2">
    <source>
        <dbReference type="Proteomes" id="UP000828390"/>
    </source>
</evidence>
<reference evidence="1" key="1">
    <citation type="journal article" date="2019" name="bioRxiv">
        <title>The Genome of the Zebra Mussel, Dreissena polymorpha: A Resource for Invasive Species Research.</title>
        <authorList>
            <person name="McCartney M.A."/>
            <person name="Auch B."/>
            <person name="Kono T."/>
            <person name="Mallez S."/>
            <person name="Zhang Y."/>
            <person name="Obille A."/>
            <person name="Becker A."/>
            <person name="Abrahante J.E."/>
            <person name="Garbe J."/>
            <person name="Badalamenti J.P."/>
            <person name="Herman A."/>
            <person name="Mangelson H."/>
            <person name="Liachko I."/>
            <person name="Sullivan S."/>
            <person name="Sone E.D."/>
            <person name="Koren S."/>
            <person name="Silverstein K.A.T."/>
            <person name="Beckman K.B."/>
            <person name="Gohl D.M."/>
        </authorList>
    </citation>
    <scope>NUCLEOTIDE SEQUENCE</scope>
    <source>
        <strain evidence="1">Duluth1</strain>
        <tissue evidence="1">Whole animal</tissue>
    </source>
</reference>
<comment type="caution">
    <text evidence="1">The sequence shown here is derived from an EMBL/GenBank/DDBJ whole genome shotgun (WGS) entry which is preliminary data.</text>
</comment>
<dbReference type="AlphaFoldDB" id="A0A9D3Y2P6"/>
<dbReference type="Proteomes" id="UP000828390">
    <property type="component" value="Unassembled WGS sequence"/>
</dbReference>
<sequence length="140" mass="16017">MLKIKQLGLPTARCLSTVSQFGTRNARVELSFSPRRRRERERERVRERSWKATDYATFPGRLSGAWQNYACSIYMKIRSSATASCDRLIEDVHKRSLSNDSYSNYRIFVDMCSGPAHLKGRDMLDVTQADLNCGTQANDT</sequence>
<name>A0A9D3Y2P6_DREPO</name>
<gene>
    <name evidence="1" type="ORF">DPMN_191410</name>
</gene>
<protein>
    <submittedName>
        <fullName evidence="1">Uncharacterized protein</fullName>
    </submittedName>
</protein>
<organism evidence="1 2">
    <name type="scientific">Dreissena polymorpha</name>
    <name type="common">Zebra mussel</name>
    <name type="synonym">Mytilus polymorpha</name>
    <dbReference type="NCBI Taxonomy" id="45954"/>
    <lineage>
        <taxon>Eukaryota</taxon>
        <taxon>Metazoa</taxon>
        <taxon>Spiralia</taxon>
        <taxon>Lophotrochozoa</taxon>
        <taxon>Mollusca</taxon>
        <taxon>Bivalvia</taxon>
        <taxon>Autobranchia</taxon>
        <taxon>Heteroconchia</taxon>
        <taxon>Euheterodonta</taxon>
        <taxon>Imparidentia</taxon>
        <taxon>Neoheterodontei</taxon>
        <taxon>Myida</taxon>
        <taxon>Dreissenoidea</taxon>
        <taxon>Dreissenidae</taxon>
        <taxon>Dreissena</taxon>
    </lineage>
</organism>
<proteinExistence type="predicted"/>